<protein>
    <submittedName>
        <fullName evidence="2">Uncharacterized protein</fullName>
    </submittedName>
</protein>
<feature type="chain" id="PRO_5046457395" evidence="1">
    <location>
        <begin position="22"/>
        <end position="96"/>
    </location>
</feature>
<name>A0ABQ5LPF8_9RHOB</name>
<evidence type="ECO:0000313" key="3">
    <source>
        <dbReference type="Proteomes" id="UP001144205"/>
    </source>
</evidence>
<organism evidence="2 3">
    <name type="scientific">Sinisalibacter aestuarii</name>
    <dbReference type="NCBI Taxonomy" id="2949426"/>
    <lineage>
        <taxon>Bacteria</taxon>
        <taxon>Pseudomonadati</taxon>
        <taxon>Pseudomonadota</taxon>
        <taxon>Alphaproteobacteria</taxon>
        <taxon>Rhodobacterales</taxon>
        <taxon>Roseobacteraceae</taxon>
        <taxon>Sinisalibacter</taxon>
    </lineage>
</organism>
<evidence type="ECO:0000256" key="1">
    <source>
        <dbReference type="SAM" id="SignalP"/>
    </source>
</evidence>
<evidence type="ECO:0000313" key="2">
    <source>
        <dbReference type="EMBL" id="GKY86843.1"/>
    </source>
</evidence>
<feature type="signal peptide" evidence="1">
    <location>
        <begin position="1"/>
        <end position="21"/>
    </location>
</feature>
<proteinExistence type="predicted"/>
<dbReference type="Proteomes" id="UP001144205">
    <property type="component" value="Unassembled WGS sequence"/>
</dbReference>
<accession>A0ABQ5LPF8</accession>
<keyword evidence="1" id="KW-0732">Signal</keyword>
<sequence>MPSAILPNAAATNSGSPAAMAAANGICQGRSLELIVANSRHSLAATCLIFAQFIVMFPTTRKAMIRIPRTRSDRSLQVLSPRRTAAFDMWRYPDAA</sequence>
<reference evidence="2" key="1">
    <citation type="journal article" date="2023" name="Int. J. Syst. Evol. Microbiol.">
        <title>Sinisalibacter aestuarii sp. nov., isolated from estuarine sediment of the Arakawa River.</title>
        <authorList>
            <person name="Arafat S.T."/>
            <person name="Hirano S."/>
            <person name="Sato A."/>
            <person name="Takeuchi K."/>
            <person name="Yasuda T."/>
            <person name="Terahara T."/>
            <person name="Hamada M."/>
            <person name="Kobayashi T."/>
        </authorList>
    </citation>
    <scope>NUCLEOTIDE SEQUENCE</scope>
    <source>
        <strain evidence="2">B-399</strain>
    </source>
</reference>
<comment type="caution">
    <text evidence="2">The sequence shown here is derived from an EMBL/GenBank/DDBJ whole genome shotgun (WGS) entry which is preliminary data.</text>
</comment>
<gene>
    <name evidence="2" type="ORF">STA1M1_07120</name>
</gene>
<dbReference type="EMBL" id="BROH01000001">
    <property type="protein sequence ID" value="GKY86843.1"/>
    <property type="molecule type" value="Genomic_DNA"/>
</dbReference>
<keyword evidence="3" id="KW-1185">Reference proteome</keyword>